<dbReference type="Gene3D" id="2.40.160.210">
    <property type="entry name" value="Acyl-CoA thioesterase, double hotdog domain"/>
    <property type="match status" value="1"/>
</dbReference>
<feature type="domain" description="Acyl-CoA thioesterase-like N-terminal HotDog" evidence="2">
    <location>
        <begin position="26"/>
        <end position="105"/>
    </location>
</feature>
<proteinExistence type="predicted"/>
<evidence type="ECO:0000313" key="4">
    <source>
        <dbReference type="EMBL" id="GAA2271940.1"/>
    </source>
</evidence>
<organism evidence="4 5">
    <name type="scientific">Kitasatospora cystarginea</name>
    <dbReference type="NCBI Taxonomy" id="58350"/>
    <lineage>
        <taxon>Bacteria</taxon>
        <taxon>Bacillati</taxon>
        <taxon>Actinomycetota</taxon>
        <taxon>Actinomycetes</taxon>
        <taxon>Kitasatosporales</taxon>
        <taxon>Streptomycetaceae</taxon>
        <taxon>Kitasatospora</taxon>
    </lineage>
</organism>
<keyword evidence="5" id="KW-1185">Reference proteome</keyword>
<feature type="domain" description="Acyl-CoA thioesterase-like C-terminal" evidence="3">
    <location>
        <begin position="136"/>
        <end position="263"/>
    </location>
</feature>
<dbReference type="Proteomes" id="UP001500305">
    <property type="component" value="Unassembled WGS sequence"/>
</dbReference>
<sequence>MADADAYFEQVGTPDGTAYRPTGHTQGPWNPEFQHFGPPGALLTRELERCAGDDLPLARISFDILGPVPLRPLTVRAEVERPGRRVRLVRAELLTEGRVVALAAGWGVQPAPEDVPIDTGSAQKPPSPRPQAPGAPPEVPDHWRCGFLESVEWSFVHGGYETLGPAAVWLRPRIPLLPDEPMSPTQRTVLCADSANGVSAVLDIRQYGFVPPELTLHLLRPPAGEWLCLDADTELGPGHAGLTCAMLHDEHGPVARSAQSLLVHRR</sequence>
<protein>
    <submittedName>
        <fullName evidence="4">Thioesterase family protein</fullName>
    </submittedName>
</protein>
<feature type="compositionally biased region" description="Pro residues" evidence="1">
    <location>
        <begin position="125"/>
        <end position="138"/>
    </location>
</feature>
<evidence type="ECO:0000259" key="2">
    <source>
        <dbReference type="Pfam" id="PF13622"/>
    </source>
</evidence>
<dbReference type="RefSeq" id="WP_344640350.1">
    <property type="nucleotide sequence ID" value="NZ_BAAATR010000044.1"/>
</dbReference>
<dbReference type="Pfam" id="PF13622">
    <property type="entry name" value="4HBT_3"/>
    <property type="match status" value="1"/>
</dbReference>
<dbReference type="EMBL" id="BAAATR010000044">
    <property type="protein sequence ID" value="GAA2271940.1"/>
    <property type="molecule type" value="Genomic_DNA"/>
</dbReference>
<evidence type="ECO:0000313" key="5">
    <source>
        <dbReference type="Proteomes" id="UP001500305"/>
    </source>
</evidence>
<dbReference type="InterPro" id="IPR042171">
    <property type="entry name" value="Acyl-CoA_hotdog"/>
</dbReference>
<evidence type="ECO:0000259" key="3">
    <source>
        <dbReference type="Pfam" id="PF20789"/>
    </source>
</evidence>
<dbReference type="SUPFAM" id="SSF54637">
    <property type="entry name" value="Thioesterase/thiol ester dehydrase-isomerase"/>
    <property type="match status" value="2"/>
</dbReference>
<dbReference type="InterPro" id="IPR049450">
    <property type="entry name" value="ACOT8-like_C"/>
</dbReference>
<gene>
    <name evidence="4" type="ORF">GCM10010430_67280</name>
</gene>
<evidence type="ECO:0000256" key="1">
    <source>
        <dbReference type="SAM" id="MobiDB-lite"/>
    </source>
</evidence>
<name>A0ABN3EUL9_9ACTN</name>
<comment type="caution">
    <text evidence="4">The sequence shown here is derived from an EMBL/GenBank/DDBJ whole genome shotgun (WGS) entry which is preliminary data.</text>
</comment>
<dbReference type="InterPro" id="IPR029069">
    <property type="entry name" value="HotDog_dom_sf"/>
</dbReference>
<feature type="region of interest" description="Disordered" evidence="1">
    <location>
        <begin position="110"/>
        <end position="139"/>
    </location>
</feature>
<accession>A0ABN3EUL9</accession>
<reference evidence="4 5" key="1">
    <citation type="journal article" date="2019" name="Int. J. Syst. Evol. Microbiol.">
        <title>The Global Catalogue of Microorganisms (GCM) 10K type strain sequencing project: providing services to taxonomists for standard genome sequencing and annotation.</title>
        <authorList>
            <consortium name="The Broad Institute Genomics Platform"/>
            <consortium name="The Broad Institute Genome Sequencing Center for Infectious Disease"/>
            <person name="Wu L."/>
            <person name="Ma J."/>
        </authorList>
    </citation>
    <scope>NUCLEOTIDE SEQUENCE [LARGE SCALE GENOMIC DNA]</scope>
    <source>
        <strain evidence="4 5">JCM 7356</strain>
    </source>
</reference>
<dbReference type="Pfam" id="PF20789">
    <property type="entry name" value="4HBT_3C"/>
    <property type="match status" value="1"/>
</dbReference>
<dbReference type="InterPro" id="IPR049449">
    <property type="entry name" value="TesB_ACOT8-like_N"/>
</dbReference>